<evidence type="ECO:0000256" key="3">
    <source>
        <dbReference type="SAM" id="MobiDB-lite"/>
    </source>
</evidence>
<evidence type="ECO:0000256" key="2">
    <source>
        <dbReference type="PROSITE-ProRule" id="PRU00176"/>
    </source>
</evidence>
<feature type="region of interest" description="Disordered" evidence="3">
    <location>
        <begin position="519"/>
        <end position="659"/>
    </location>
</feature>
<feature type="domain" description="RRM" evidence="4">
    <location>
        <begin position="392"/>
        <end position="467"/>
    </location>
</feature>
<dbReference type="GeneID" id="83208719"/>
<gene>
    <name evidence="6" type="ORF">O0I10_001301</name>
</gene>
<feature type="compositionally biased region" description="Pro residues" evidence="3">
    <location>
        <begin position="260"/>
        <end position="272"/>
    </location>
</feature>
<dbReference type="Pfam" id="PF04818">
    <property type="entry name" value="CID"/>
    <property type="match status" value="1"/>
</dbReference>
<dbReference type="PROSITE" id="PS51391">
    <property type="entry name" value="CID"/>
    <property type="match status" value="1"/>
</dbReference>
<feature type="compositionally biased region" description="Polar residues" evidence="3">
    <location>
        <begin position="155"/>
        <end position="168"/>
    </location>
</feature>
<feature type="compositionally biased region" description="Low complexity" evidence="3">
    <location>
        <begin position="595"/>
        <end position="612"/>
    </location>
</feature>
<organism evidence="6 7">
    <name type="scientific">Lichtheimia ornata</name>
    <dbReference type="NCBI Taxonomy" id="688661"/>
    <lineage>
        <taxon>Eukaryota</taxon>
        <taxon>Fungi</taxon>
        <taxon>Fungi incertae sedis</taxon>
        <taxon>Mucoromycota</taxon>
        <taxon>Mucoromycotina</taxon>
        <taxon>Mucoromycetes</taxon>
        <taxon>Mucorales</taxon>
        <taxon>Lichtheimiaceae</taxon>
        <taxon>Lichtheimia</taxon>
    </lineage>
</organism>
<dbReference type="Pfam" id="PF21380">
    <property type="entry name" value="Nrd1-Seb1_dom2"/>
    <property type="match status" value="1"/>
</dbReference>
<dbReference type="RefSeq" id="XP_058348036.1">
    <property type="nucleotide sequence ID" value="XM_058481398.1"/>
</dbReference>
<reference evidence="6 7" key="1">
    <citation type="submission" date="2023-03" db="EMBL/GenBank/DDBJ databases">
        <title>Genome sequence of Lichtheimia ornata CBS 291.66.</title>
        <authorList>
            <person name="Mohabir J.T."/>
            <person name="Shea T.P."/>
            <person name="Kurbessoian T."/>
            <person name="Berby B."/>
            <person name="Fontaine J."/>
            <person name="Livny J."/>
            <person name="Gnirke A."/>
            <person name="Stajich J.E."/>
            <person name="Cuomo C.A."/>
        </authorList>
    </citation>
    <scope>NUCLEOTIDE SEQUENCE [LARGE SCALE GENOMIC DNA]</scope>
    <source>
        <strain evidence="6">CBS 291.66</strain>
    </source>
</reference>
<dbReference type="Gene3D" id="1.25.40.90">
    <property type="match status" value="1"/>
</dbReference>
<evidence type="ECO:0000259" key="4">
    <source>
        <dbReference type="PROSITE" id="PS50102"/>
    </source>
</evidence>
<feature type="compositionally biased region" description="Low complexity" evidence="3">
    <location>
        <begin position="245"/>
        <end position="259"/>
    </location>
</feature>
<dbReference type="InterPro" id="IPR008942">
    <property type="entry name" value="ENTH_VHS"/>
</dbReference>
<dbReference type="InterPro" id="IPR012677">
    <property type="entry name" value="Nucleotide-bd_a/b_plait_sf"/>
</dbReference>
<dbReference type="PANTHER" id="PTHR23140:SF4">
    <property type="entry name" value="PROTEIN CBR-NRD-1"/>
    <property type="match status" value="1"/>
</dbReference>
<dbReference type="PANTHER" id="PTHR23140">
    <property type="entry name" value="RNA PROCESSING PROTEIN LD23810P"/>
    <property type="match status" value="1"/>
</dbReference>
<feature type="compositionally biased region" description="Low complexity" evidence="3">
    <location>
        <begin position="640"/>
        <end position="659"/>
    </location>
</feature>
<name>A0AAD7Y3K8_9FUNG</name>
<evidence type="ECO:0000313" key="7">
    <source>
        <dbReference type="Proteomes" id="UP001234581"/>
    </source>
</evidence>
<dbReference type="SUPFAM" id="SSF48464">
    <property type="entry name" value="ENTH/VHS domain"/>
    <property type="match status" value="1"/>
</dbReference>
<keyword evidence="7" id="KW-1185">Reference proteome</keyword>
<dbReference type="AlphaFoldDB" id="A0AAD7Y3K8"/>
<keyword evidence="1 2" id="KW-0694">RNA-binding</keyword>
<evidence type="ECO:0000259" key="5">
    <source>
        <dbReference type="PROSITE" id="PS51391"/>
    </source>
</evidence>
<dbReference type="InterPro" id="IPR048892">
    <property type="entry name" value="Nrd1_Seb1_dom2"/>
</dbReference>
<dbReference type="SMART" id="SM00582">
    <property type="entry name" value="RPR"/>
    <property type="match status" value="1"/>
</dbReference>
<proteinExistence type="predicted"/>
<feature type="compositionally biased region" description="Basic and acidic residues" evidence="3">
    <location>
        <begin position="520"/>
        <end position="532"/>
    </location>
</feature>
<dbReference type="SMART" id="SM00360">
    <property type="entry name" value="RRM"/>
    <property type="match status" value="1"/>
</dbReference>
<evidence type="ECO:0000313" key="6">
    <source>
        <dbReference type="EMBL" id="KAJ8663124.1"/>
    </source>
</evidence>
<dbReference type="GO" id="GO:0005634">
    <property type="term" value="C:nucleus"/>
    <property type="evidence" value="ECO:0007669"/>
    <property type="project" value="TreeGrafter"/>
</dbReference>
<dbReference type="Gene3D" id="3.30.70.330">
    <property type="match status" value="1"/>
</dbReference>
<dbReference type="EMBL" id="JARTCD010000003">
    <property type="protein sequence ID" value="KAJ8663124.1"/>
    <property type="molecule type" value="Genomic_DNA"/>
</dbReference>
<dbReference type="InterPro" id="IPR051485">
    <property type="entry name" value="SR-CTD_assoc_factor"/>
</dbReference>
<dbReference type="InterPro" id="IPR000504">
    <property type="entry name" value="RRM_dom"/>
</dbReference>
<dbReference type="Proteomes" id="UP001234581">
    <property type="component" value="Unassembled WGS sequence"/>
</dbReference>
<feature type="region of interest" description="Disordered" evidence="3">
    <location>
        <begin position="245"/>
        <end position="384"/>
    </location>
</feature>
<dbReference type="InterPro" id="IPR035979">
    <property type="entry name" value="RBD_domain_sf"/>
</dbReference>
<protein>
    <recommendedName>
        <fullName evidence="8">Rna binding protein</fullName>
    </recommendedName>
</protein>
<evidence type="ECO:0000256" key="1">
    <source>
        <dbReference type="ARBA" id="ARBA00022884"/>
    </source>
</evidence>
<feature type="region of interest" description="Disordered" evidence="3">
    <location>
        <begin position="155"/>
        <end position="180"/>
    </location>
</feature>
<feature type="domain" description="CID" evidence="5">
    <location>
        <begin position="2"/>
        <end position="154"/>
    </location>
</feature>
<feature type="compositionally biased region" description="Low complexity" evidence="3">
    <location>
        <begin position="619"/>
        <end position="628"/>
    </location>
</feature>
<sequence>MDDSWDRSLFDKELKSILDAKLPVSASKINALQSLAISHPKHHNYIVQCVVRFIETAPPDYRLAGLYVVDAISRTVQKQMRKTADEGNQHPVETEVYLRRFAIVLKDGALRGCFMPCSSKDKEKVKKTLDIWELNGVFTKDTVDYIRQSFLNQDDATSSGNYGQNKQPPQHPNHVDSVQSTKVPEPVVDAASLLAKLSSISGGNLANLASASTSTATSTSQAPQLSTQQQDKDNALPPALARLLGGIVSTPPQGSSSQAPAPPAPPMVPIPTPTNTGVINNASPPPQQQQPPMAATSDPRLRQFPQQSPPPRFQPNVQQPPPRTRPSRWNTAADDTRPIRREQPPLSSMPHSRDMMSPNSHHRPTPPHPEQHLPGPVHDPSLQPGTIRVLTRTLFVGALPESYTQRDVAEIFEKYGRLGSIIVTRKARVKANAFIKFETRAGIEAALRDTGNLRLEGSPVKVNWAYGFGPKKMFDYKLGESIIPLSELSENEKSSLVTAPVGGFQGQAVQDQMTIEEPEVAYRPEWKKDELNKSTTTNTNTNNRPRGNDGPDDYYQQSRPKRRRFDQPSSSSPPPMGDMQQHMDPSLSAPPPTWMSNAPPMPMSMMPQSMNQFYAAVSQQQQQQQQQQRSTPLSSADATPPFQQQQQQPSQHVPYPDPY</sequence>
<comment type="caution">
    <text evidence="6">The sequence shown here is derived from an EMBL/GenBank/DDBJ whole genome shotgun (WGS) entry which is preliminary data.</text>
</comment>
<dbReference type="GO" id="GO:0003723">
    <property type="term" value="F:RNA binding"/>
    <property type="evidence" value="ECO:0007669"/>
    <property type="project" value="UniProtKB-UniRule"/>
</dbReference>
<dbReference type="CDD" id="cd00590">
    <property type="entry name" value="RRM_SF"/>
    <property type="match status" value="1"/>
</dbReference>
<dbReference type="Pfam" id="PF00076">
    <property type="entry name" value="RRM_1"/>
    <property type="match status" value="1"/>
</dbReference>
<feature type="compositionally biased region" description="Pro residues" evidence="3">
    <location>
        <begin position="307"/>
        <end position="324"/>
    </location>
</feature>
<feature type="compositionally biased region" description="Basic and acidic residues" evidence="3">
    <location>
        <begin position="334"/>
        <end position="343"/>
    </location>
</feature>
<accession>A0AAD7Y3K8</accession>
<dbReference type="SUPFAM" id="SSF54928">
    <property type="entry name" value="RNA-binding domain, RBD"/>
    <property type="match status" value="1"/>
</dbReference>
<dbReference type="InterPro" id="IPR006569">
    <property type="entry name" value="CID_dom"/>
</dbReference>
<evidence type="ECO:0008006" key="8">
    <source>
        <dbReference type="Google" id="ProtNLM"/>
    </source>
</evidence>
<dbReference type="CDD" id="cd16983">
    <property type="entry name" value="CID_SCAF8_like"/>
    <property type="match status" value="1"/>
</dbReference>
<dbReference type="PROSITE" id="PS50102">
    <property type="entry name" value="RRM"/>
    <property type="match status" value="1"/>
</dbReference>